<organism evidence="1">
    <name type="scientific">marine metagenome</name>
    <dbReference type="NCBI Taxonomy" id="408172"/>
    <lineage>
        <taxon>unclassified sequences</taxon>
        <taxon>metagenomes</taxon>
        <taxon>ecological metagenomes</taxon>
    </lineage>
</organism>
<evidence type="ECO:0000313" key="1">
    <source>
        <dbReference type="EMBL" id="SVC61813.1"/>
    </source>
</evidence>
<evidence type="ECO:0008006" key="2">
    <source>
        <dbReference type="Google" id="ProtNLM"/>
    </source>
</evidence>
<protein>
    <recommendedName>
        <fullName evidence="2">Lipocalin-like domain-containing protein</fullName>
    </recommendedName>
</protein>
<dbReference type="EMBL" id="UINC01101195">
    <property type="protein sequence ID" value="SVC61813.1"/>
    <property type="molecule type" value="Genomic_DNA"/>
</dbReference>
<reference evidence="1" key="1">
    <citation type="submission" date="2018-05" db="EMBL/GenBank/DDBJ databases">
        <authorList>
            <person name="Lanie J.A."/>
            <person name="Ng W.-L."/>
            <person name="Kazmierczak K.M."/>
            <person name="Andrzejewski T.M."/>
            <person name="Davidsen T.M."/>
            <person name="Wayne K.J."/>
            <person name="Tettelin H."/>
            <person name="Glass J.I."/>
            <person name="Rusch D."/>
            <person name="Podicherti R."/>
            <person name="Tsui H.-C.T."/>
            <person name="Winkler M.E."/>
        </authorList>
    </citation>
    <scope>NUCLEOTIDE SEQUENCE</scope>
</reference>
<gene>
    <name evidence="1" type="ORF">METZ01_LOCUS314667</name>
</gene>
<proteinExistence type="predicted"/>
<sequence>MKKSAKHQAILFFITVFISGCYNAPSPPLAQGIEYENLINTKWGLKNYIIDGQSFPIEKKRKKDYYIFKKNNQKEEVLYGKKVKGSWEFLPHGKFIMLYSEKKDVYVPARITELTNDNLMITIFDINTMKMVTLLYKSN</sequence>
<dbReference type="AlphaFoldDB" id="A0A382NKS9"/>
<accession>A0A382NKS9</accession>
<dbReference type="PROSITE" id="PS51257">
    <property type="entry name" value="PROKAR_LIPOPROTEIN"/>
    <property type="match status" value="1"/>
</dbReference>
<name>A0A382NKS9_9ZZZZ</name>